<protein>
    <submittedName>
        <fullName evidence="1">Uncharacterized protein</fullName>
    </submittedName>
</protein>
<proteinExistence type="predicted"/>
<comment type="caution">
    <text evidence="1">The sequence shown here is derived from an EMBL/GenBank/DDBJ whole genome shotgun (WGS) entry which is preliminary data.</text>
</comment>
<gene>
    <name evidence="1" type="ORF">NC653_009328</name>
</gene>
<evidence type="ECO:0000313" key="1">
    <source>
        <dbReference type="EMBL" id="KAJ7004421.1"/>
    </source>
</evidence>
<name>A0AAD6R948_9ROSI</name>
<dbReference type="EMBL" id="JAQIZT010000003">
    <property type="protein sequence ID" value="KAJ7004421.1"/>
    <property type="molecule type" value="Genomic_DNA"/>
</dbReference>
<organism evidence="1 2">
    <name type="scientific">Populus alba x Populus x berolinensis</name>
    <dbReference type="NCBI Taxonomy" id="444605"/>
    <lineage>
        <taxon>Eukaryota</taxon>
        <taxon>Viridiplantae</taxon>
        <taxon>Streptophyta</taxon>
        <taxon>Embryophyta</taxon>
        <taxon>Tracheophyta</taxon>
        <taxon>Spermatophyta</taxon>
        <taxon>Magnoliopsida</taxon>
        <taxon>eudicotyledons</taxon>
        <taxon>Gunneridae</taxon>
        <taxon>Pentapetalae</taxon>
        <taxon>rosids</taxon>
        <taxon>fabids</taxon>
        <taxon>Malpighiales</taxon>
        <taxon>Salicaceae</taxon>
        <taxon>Saliceae</taxon>
        <taxon>Populus</taxon>
    </lineage>
</organism>
<dbReference type="Proteomes" id="UP001164929">
    <property type="component" value="Chromosome 3"/>
</dbReference>
<evidence type="ECO:0000313" key="2">
    <source>
        <dbReference type="Proteomes" id="UP001164929"/>
    </source>
</evidence>
<sequence length="50" mass="5952">MKSFLKVLPPVDFCCIYGSSLLPHNNDKALVFIFFSFFKFYDWFLYASPF</sequence>
<reference evidence="1" key="1">
    <citation type="journal article" date="2023" name="Mol. Ecol. Resour.">
        <title>Chromosome-level genome assembly of a triploid poplar Populus alba 'Berolinensis'.</title>
        <authorList>
            <person name="Chen S."/>
            <person name="Yu Y."/>
            <person name="Wang X."/>
            <person name="Wang S."/>
            <person name="Zhang T."/>
            <person name="Zhou Y."/>
            <person name="He R."/>
            <person name="Meng N."/>
            <person name="Wang Y."/>
            <person name="Liu W."/>
            <person name="Liu Z."/>
            <person name="Liu J."/>
            <person name="Guo Q."/>
            <person name="Huang H."/>
            <person name="Sederoff R.R."/>
            <person name="Wang G."/>
            <person name="Qu G."/>
            <person name="Chen S."/>
        </authorList>
    </citation>
    <scope>NUCLEOTIDE SEQUENCE</scope>
    <source>
        <strain evidence="1">SC-2020</strain>
    </source>
</reference>
<dbReference type="AlphaFoldDB" id="A0AAD6R948"/>
<keyword evidence="2" id="KW-1185">Reference proteome</keyword>
<accession>A0AAD6R948</accession>